<evidence type="ECO:0000313" key="2">
    <source>
        <dbReference type="Proteomes" id="UP000285961"/>
    </source>
</evidence>
<gene>
    <name evidence="1" type="ORF">C4532_01960</name>
</gene>
<protein>
    <submittedName>
        <fullName evidence="1">Uncharacterized protein</fullName>
    </submittedName>
</protein>
<proteinExistence type="predicted"/>
<dbReference type="EMBL" id="QZKI01000013">
    <property type="protein sequence ID" value="RJP74604.1"/>
    <property type="molecule type" value="Genomic_DNA"/>
</dbReference>
<organism evidence="1 2">
    <name type="scientific">Candidatus Abyssobacteria bacterium SURF_17</name>
    <dbReference type="NCBI Taxonomy" id="2093361"/>
    <lineage>
        <taxon>Bacteria</taxon>
        <taxon>Pseudomonadati</taxon>
        <taxon>Candidatus Hydrogenedentota</taxon>
        <taxon>Candidatus Abyssobacteria</taxon>
    </lineage>
</organism>
<reference evidence="1 2" key="1">
    <citation type="journal article" date="2017" name="ISME J.">
        <title>Energy and carbon metabolisms in a deep terrestrial subsurface fluid microbial community.</title>
        <authorList>
            <person name="Momper L."/>
            <person name="Jungbluth S.P."/>
            <person name="Lee M.D."/>
            <person name="Amend J.P."/>
        </authorList>
    </citation>
    <scope>NUCLEOTIDE SEQUENCE [LARGE SCALE GENOMIC DNA]</scope>
    <source>
        <strain evidence="1">SURF_17</strain>
    </source>
</reference>
<evidence type="ECO:0000313" key="1">
    <source>
        <dbReference type="EMBL" id="RJP74604.1"/>
    </source>
</evidence>
<accession>A0A419F852</accession>
<comment type="caution">
    <text evidence="1">The sequence shown here is derived from an EMBL/GenBank/DDBJ whole genome shotgun (WGS) entry which is preliminary data.</text>
</comment>
<dbReference type="AlphaFoldDB" id="A0A419F852"/>
<dbReference type="Proteomes" id="UP000285961">
    <property type="component" value="Unassembled WGS sequence"/>
</dbReference>
<sequence>MAENKVVCPLCGSEVSRESFKLHFDTEKYVLNRISQEHPDWKESDGSCKKCLQYYMTLGEK</sequence>
<name>A0A419F852_9BACT</name>